<accession>A0AAP0X0K4</accession>
<protein>
    <submittedName>
        <fullName evidence="1">Uncharacterized protein</fullName>
    </submittedName>
</protein>
<gene>
    <name evidence="1" type="ORF">L1049_004123</name>
</gene>
<evidence type="ECO:0000313" key="2">
    <source>
        <dbReference type="Proteomes" id="UP001415857"/>
    </source>
</evidence>
<proteinExistence type="predicted"/>
<dbReference type="AlphaFoldDB" id="A0AAP0X0K4"/>
<keyword evidence="2" id="KW-1185">Reference proteome</keyword>
<dbReference type="GO" id="GO:0006351">
    <property type="term" value="P:DNA-templated transcription"/>
    <property type="evidence" value="ECO:0007669"/>
    <property type="project" value="InterPro"/>
</dbReference>
<dbReference type="GO" id="GO:0008270">
    <property type="term" value="F:zinc ion binding"/>
    <property type="evidence" value="ECO:0007669"/>
    <property type="project" value="InterPro"/>
</dbReference>
<dbReference type="Gene3D" id="1.10.10.60">
    <property type="entry name" value="Homeodomain-like"/>
    <property type="match status" value="1"/>
</dbReference>
<comment type="caution">
    <text evidence="1">The sequence shown here is derived from an EMBL/GenBank/DDBJ whole genome shotgun (WGS) entry which is preliminary data.</text>
</comment>
<dbReference type="PROSITE" id="PS01112">
    <property type="entry name" value="RNA_POL_N_8KD"/>
    <property type="match status" value="1"/>
</dbReference>
<dbReference type="InterPro" id="IPR023580">
    <property type="entry name" value="RNA_pol_su_RPB10"/>
</dbReference>
<reference evidence="1 2" key="1">
    <citation type="journal article" date="2024" name="Plant J.">
        <title>Genome sequences and population genomics reveal climatic adaptation and genomic divergence between two closely related sweetgum species.</title>
        <authorList>
            <person name="Xu W.Q."/>
            <person name="Ren C.Q."/>
            <person name="Zhang X.Y."/>
            <person name="Comes H.P."/>
            <person name="Liu X.H."/>
            <person name="Li Y.G."/>
            <person name="Kettle C.J."/>
            <person name="Jalonen R."/>
            <person name="Gaisberger H."/>
            <person name="Ma Y.Z."/>
            <person name="Qiu Y.X."/>
        </authorList>
    </citation>
    <scope>NUCLEOTIDE SEQUENCE [LARGE SCALE GENOMIC DNA]</scope>
    <source>
        <strain evidence="1">Hangzhou</strain>
    </source>
</reference>
<dbReference type="EMBL" id="JBBPBK010000007">
    <property type="protein sequence ID" value="KAK9281228.1"/>
    <property type="molecule type" value="Genomic_DNA"/>
</dbReference>
<dbReference type="GO" id="GO:0003899">
    <property type="term" value="F:DNA-directed RNA polymerase activity"/>
    <property type="evidence" value="ECO:0007669"/>
    <property type="project" value="InterPro"/>
</dbReference>
<dbReference type="InterPro" id="IPR020789">
    <property type="entry name" value="RNA_pol_suN_Zn-BS"/>
</dbReference>
<organism evidence="1 2">
    <name type="scientific">Liquidambar formosana</name>
    <name type="common">Formosan gum</name>
    <dbReference type="NCBI Taxonomy" id="63359"/>
    <lineage>
        <taxon>Eukaryota</taxon>
        <taxon>Viridiplantae</taxon>
        <taxon>Streptophyta</taxon>
        <taxon>Embryophyta</taxon>
        <taxon>Tracheophyta</taxon>
        <taxon>Spermatophyta</taxon>
        <taxon>Magnoliopsida</taxon>
        <taxon>eudicotyledons</taxon>
        <taxon>Gunneridae</taxon>
        <taxon>Pentapetalae</taxon>
        <taxon>Saxifragales</taxon>
        <taxon>Altingiaceae</taxon>
        <taxon>Liquidambar</taxon>
    </lineage>
</organism>
<name>A0AAP0X0K4_LIQFO</name>
<dbReference type="SUPFAM" id="SSF46924">
    <property type="entry name" value="RNA polymerase subunit RPB10"/>
    <property type="match status" value="1"/>
</dbReference>
<dbReference type="GO" id="GO:0003677">
    <property type="term" value="F:DNA binding"/>
    <property type="evidence" value="ECO:0007669"/>
    <property type="project" value="InterPro"/>
</dbReference>
<sequence>MIIPVRCFTCGKLWRNLRPVDGAHGVTIRLKLLIKSSILPFSVHAPACNFVLSSLEQSWFMDEPVAANAVFCFLYCQGLQLLLMVQLEPAGYG</sequence>
<dbReference type="Proteomes" id="UP001415857">
    <property type="component" value="Unassembled WGS sequence"/>
</dbReference>
<evidence type="ECO:0000313" key="1">
    <source>
        <dbReference type="EMBL" id="KAK9281228.1"/>
    </source>
</evidence>